<feature type="transmembrane region" description="Helical" evidence="7">
    <location>
        <begin position="140"/>
        <end position="165"/>
    </location>
</feature>
<feature type="transmembrane region" description="Helical" evidence="7">
    <location>
        <begin position="391"/>
        <end position="412"/>
    </location>
</feature>
<dbReference type="CDD" id="cd13138">
    <property type="entry name" value="MATE_yoeA_like"/>
    <property type="match status" value="1"/>
</dbReference>
<reference evidence="8 9" key="1">
    <citation type="submission" date="2011-08" db="EMBL/GenBank/DDBJ databases">
        <title>The Genome Sequence of Clostridium hathewayi WAL-18680.</title>
        <authorList>
            <consortium name="The Broad Institute Genome Sequencing Platform"/>
            <person name="Earl A."/>
            <person name="Ward D."/>
            <person name="Feldgarden M."/>
            <person name="Gevers D."/>
            <person name="Finegold S.M."/>
            <person name="Summanen P.H."/>
            <person name="Molitoris D.R."/>
            <person name="Song M."/>
            <person name="Daigneault M."/>
            <person name="Allen-Vercoe E."/>
            <person name="Young S.K."/>
            <person name="Zeng Q."/>
            <person name="Gargeya S."/>
            <person name="Fitzgerald M."/>
            <person name="Haas B."/>
            <person name="Abouelleil A."/>
            <person name="Alvarado L."/>
            <person name="Arachchi H.M."/>
            <person name="Berlin A."/>
            <person name="Brown A."/>
            <person name="Chapman S.B."/>
            <person name="Chen Z."/>
            <person name="Dunbar C."/>
            <person name="Freedman E."/>
            <person name="Gearin G."/>
            <person name="Gellesch M."/>
            <person name="Goldberg J."/>
            <person name="Griggs A."/>
            <person name="Gujja S."/>
            <person name="Heiman D."/>
            <person name="Howarth C."/>
            <person name="Larson L."/>
            <person name="Lui A."/>
            <person name="MacDonald P.J.P."/>
            <person name="Montmayeur A."/>
            <person name="Murphy C."/>
            <person name="Neiman D."/>
            <person name="Pearson M."/>
            <person name="Priest M."/>
            <person name="Roberts A."/>
            <person name="Saif S."/>
            <person name="Shea T."/>
            <person name="Shenoy N."/>
            <person name="Sisk P."/>
            <person name="Stolte C."/>
            <person name="Sykes S."/>
            <person name="Wortman J."/>
            <person name="Nusbaum C."/>
            <person name="Birren B."/>
        </authorList>
    </citation>
    <scope>NUCLEOTIDE SEQUENCE [LARGE SCALE GENOMIC DNA]</scope>
    <source>
        <strain evidence="8 9">WAL-18680</strain>
    </source>
</reference>
<evidence type="ECO:0000313" key="9">
    <source>
        <dbReference type="Proteomes" id="UP000005384"/>
    </source>
</evidence>
<dbReference type="HOGENOM" id="CLU_012893_5_0_9"/>
<keyword evidence="9" id="KW-1185">Reference proteome</keyword>
<comment type="subcellular location">
    <subcellularLocation>
        <location evidence="1">Cell membrane</location>
        <topology evidence="1">Multi-pass membrane protein</topology>
    </subcellularLocation>
</comment>
<dbReference type="EMBL" id="ADLN01000078">
    <property type="protein sequence ID" value="EHI59042.1"/>
    <property type="molecule type" value="Genomic_DNA"/>
</dbReference>
<keyword evidence="4 7" id="KW-0812">Transmembrane</keyword>
<feature type="transmembrane region" description="Helical" evidence="7">
    <location>
        <begin position="320"/>
        <end position="342"/>
    </location>
</feature>
<keyword evidence="2" id="KW-0813">Transport</keyword>
<evidence type="ECO:0000256" key="4">
    <source>
        <dbReference type="ARBA" id="ARBA00022692"/>
    </source>
</evidence>
<dbReference type="PIRSF" id="PIRSF006603">
    <property type="entry name" value="DinF"/>
    <property type="match status" value="1"/>
</dbReference>
<dbReference type="GO" id="GO:0042910">
    <property type="term" value="F:xenobiotic transmembrane transporter activity"/>
    <property type="evidence" value="ECO:0007669"/>
    <property type="project" value="InterPro"/>
</dbReference>
<dbReference type="GO" id="GO:0005886">
    <property type="term" value="C:plasma membrane"/>
    <property type="evidence" value="ECO:0007669"/>
    <property type="project" value="UniProtKB-SubCell"/>
</dbReference>
<evidence type="ECO:0000256" key="3">
    <source>
        <dbReference type="ARBA" id="ARBA00022475"/>
    </source>
</evidence>
<dbReference type="GO" id="GO:0015297">
    <property type="term" value="F:antiporter activity"/>
    <property type="evidence" value="ECO:0007669"/>
    <property type="project" value="InterPro"/>
</dbReference>
<dbReference type="InterPro" id="IPR002528">
    <property type="entry name" value="MATE_fam"/>
</dbReference>
<gene>
    <name evidence="8" type="ORF">HMPREF9473_02973</name>
</gene>
<feature type="transmembrane region" description="Helical" evidence="7">
    <location>
        <begin position="362"/>
        <end position="379"/>
    </location>
</feature>
<sequence length="469" mass="51441">MIGKQKTKTIMMTEGVIWKQLLAFSMPLLMGNLFQQLYNTVDSVVVGNYIGSEALAAVGSSNSLINLIIGMFMGIATGAGVIISQYYGGKEEQKLHWAVHTCMALSIWGGIFLTVLGIAISPIILRWMGTPEEVMSNSVVYFRIFFGGSLFNLVYNMGAGILRAVGDSRRPLYYLCVSSVVNIVLDLVFVVVFHMGVAGVGYATVTAQFISAMLVMLALTRSNEAYRLELSKIKIDKRMMSRILKIGIPSGVQQSIISLSNVIVQANVNSFGAAAMAGFGSYCKIDGFVMLPLQSFCMAATTFTGQNVGARNIPRVKKGIFQGLVIGAVYTAVMSAVLFFQVDRVLRIFSSDPAVLEYGHRTMYLLLPFYMTMTVHNILMGSFRGAGKTMVSMLIGVGNMCILRMIYINLAVPFFPSYGAVMLCYPITWITTMLMDIVYCVKAKWLPRYTITPEPVKSPCPAAETVQKQ</sequence>
<dbReference type="AlphaFoldDB" id="G5IHJ5"/>
<name>G5IHJ5_9FIRM</name>
<proteinExistence type="predicted"/>
<evidence type="ECO:0000256" key="7">
    <source>
        <dbReference type="SAM" id="Phobius"/>
    </source>
</evidence>
<dbReference type="PANTHER" id="PTHR43549">
    <property type="entry name" value="MULTIDRUG RESISTANCE PROTEIN YPNP-RELATED"/>
    <property type="match status" value="1"/>
</dbReference>
<dbReference type="NCBIfam" id="TIGR00797">
    <property type="entry name" value="matE"/>
    <property type="match status" value="1"/>
</dbReference>
<organism evidence="8 9">
    <name type="scientific">Hungatella hathewayi WAL-18680</name>
    <dbReference type="NCBI Taxonomy" id="742737"/>
    <lineage>
        <taxon>Bacteria</taxon>
        <taxon>Bacillati</taxon>
        <taxon>Bacillota</taxon>
        <taxon>Clostridia</taxon>
        <taxon>Lachnospirales</taxon>
        <taxon>Lachnospiraceae</taxon>
        <taxon>Hungatella</taxon>
    </lineage>
</organism>
<dbReference type="InterPro" id="IPR052031">
    <property type="entry name" value="Membrane_Transporter-Flippase"/>
</dbReference>
<evidence type="ECO:0008006" key="10">
    <source>
        <dbReference type="Google" id="ProtNLM"/>
    </source>
</evidence>
<accession>G5IHJ5</accession>
<feature type="transmembrane region" description="Helical" evidence="7">
    <location>
        <begin position="64"/>
        <end position="83"/>
    </location>
</feature>
<evidence type="ECO:0000313" key="8">
    <source>
        <dbReference type="EMBL" id="EHI59042.1"/>
    </source>
</evidence>
<evidence type="ECO:0000256" key="5">
    <source>
        <dbReference type="ARBA" id="ARBA00022989"/>
    </source>
</evidence>
<dbReference type="PATRIC" id="fig|742737.3.peg.2973"/>
<evidence type="ECO:0000256" key="6">
    <source>
        <dbReference type="ARBA" id="ARBA00023136"/>
    </source>
</evidence>
<evidence type="ECO:0000256" key="1">
    <source>
        <dbReference type="ARBA" id="ARBA00004651"/>
    </source>
</evidence>
<keyword evidence="3" id="KW-1003">Cell membrane</keyword>
<feature type="transmembrane region" description="Helical" evidence="7">
    <location>
        <begin position="418"/>
        <end position="441"/>
    </location>
</feature>
<keyword evidence="6 7" id="KW-0472">Membrane</keyword>
<feature type="transmembrane region" description="Helical" evidence="7">
    <location>
        <begin position="95"/>
        <end position="120"/>
    </location>
</feature>
<keyword evidence="5 7" id="KW-1133">Transmembrane helix</keyword>
<evidence type="ECO:0000256" key="2">
    <source>
        <dbReference type="ARBA" id="ARBA00022448"/>
    </source>
</evidence>
<dbReference type="PANTHER" id="PTHR43549:SF3">
    <property type="entry name" value="MULTIDRUG RESISTANCE PROTEIN YPNP-RELATED"/>
    <property type="match status" value="1"/>
</dbReference>
<dbReference type="Pfam" id="PF01554">
    <property type="entry name" value="MatE"/>
    <property type="match status" value="2"/>
</dbReference>
<comment type="caution">
    <text evidence="8">The sequence shown here is derived from an EMBL/GenBank/DDBJ whole genome shotgun (WGS) entry which is preliminary data.</text>
</comment>
<feature type="transmembrane region" description="Helical" evidence="7">
    <location>
        <begin position="21"/>
        <end position="38"/>
    </location>
</feature>
<feature type="transmembrane region" description="Helical" evidence="7">
    <location>
        <begin position="199"/>
        <end position="219"/>
    </location>
</feature>
<feature type="transmembrane region" description="Helical" evidence="7">
    <location>
        <begin position="172"/>
        <end position="193"/>
    </location>
</feature>
<protein>
    <recommendedName>
        <fullName evidence="10">MATE efflux family protein</fullName>
    </recommendedName>
</protein>
<dbReference type="InterPro" id="IPR048279">
    <property type="entry name" value="MdtK-like"/>
</dbReference>
<dbReference type="Proteomes" id="UP000005384">
    <property type="component" value="Unassembled WGS sequence"/>
</dbReference>